<evidence type="ECO:0000313" key="2">
    <source>
        <dbReference type="EMBL" id="KAJ8966532.1"/>
    </source>
</evidence>
<dbReference type="EMBL" id="JANEYF010000983">
    <property type="protein sequence ID" value="KAJ8966532.1"/>
    <property type="molecule type" value="Genomic_DNA"/>
</dbReference>
<dbReference type="AlphaFoldDB" id="A0AAV8ZPK9"/>
<keyword evidence="3" id="KW-1185">Reference proteome</keyword>
<proteinExistence type="predicted"/>
<keyword evidence="1" id="KW-0472">Membrane</keyword>
<organism evidence="2 3">
    <name type="scientific">Rhamnusium bicolor</name>
    <dbReference type="NCBI Taxonomy" id="1586634"/>
    <lineage>
        <taxon>Eukaryota</taxon>
        <taxon>Metazoa</taxon>
        <taxon>Ecdysozoa</taxon>
        <taxon>Arthropoda</taxon>
        <taxon>Hexapoda</taxon>
        <taxon>Insecta</taxon>
        <taxon>Pterygota</taxon>
        <taxon>Neoptera</taxon>
        <taxon>Endopterygota</taxon>
        <taxon>Coleoptera</taxon>
        <taxon>Polyphaga</taxon>
        <taxon>Cucujiformia</taxon>
        <taxon>Chrysomeloidea</taxon>
        <taxon>Cerambycidae</taxon>
        <taxon>Lepturinae</taxon>
        <taxon>Rhagiini</taxon>
        <taxon>Rhamnusium</taxon>
    </lineage>
</organism>
<reference evidence="2" key="1">
    <citation type="journal article" date="2023" name="Insect Mol. Biol.">
        <title>Genome sequencing provides insights into the evolution of gene families encoding plant cell wall-degrading enzymes in longhorned beetles.</title>
        <authorList>
            <person name="Shin N.R."/>
            <person name="Okamura Y."/>
            <person name="Kirsch R."/>
            <person name="Pauchet Y."/>
        </authorList>
    </citation>
    <scope>NUCLEOTIDE SEQUENCE</scope>
    <source>
        <strain evidence="2">RBIC_L_NR</strain>
    </source>
</reference>
<name>A0AAV8ZPK9_9CUCU</name>
<keyword evidence="1" id="KW-0812">Transmembrane</keyword>
<keyword evidence="1" id="KW-1133">Transmembrane helix</keyword>
<protein>
    <submittedName>
        <fullName evidence="2">Uncharacterized protein</fullName>
    </submittedName>
</protein>
<dbReference type="Proteomes" id="UP001162156">
    <property type="component" value="Unassembled WGS sequence"/>
</dbReference>
<comment type="caution">
    <text evidence="2">The sequence shown here is derived from an EMBL/GenBank/DDBJ whole genome shotgun (WGS) entry which is preliminary data.</text>
</comment>
<evidence type="ECO:0000313" key="3">
    <source>
        <dbReference type="Proteomes" id="UP001162156"/>
    </source>
</evidence>
<accession>A0AAV8ZPK9</accession>
<evidence type="ECO:0000256" key="1">
    <source>
        <dbReference type="SAM" id="Phobius"/>
    </source>
</evidence>
<gene>
    <name evidence="2" type="ORF">NQ314_003473</name>
</gene>
<sequence>MLYLKFVVITPPPVPHVLRLETTETRTGLYDEELTCKRYTVGMLTISAIQIIFYYINMMFKDGGQGIIEGVLKFTPSKKYEVWRYVTHIFVHAR</sequence>
<feature type="transmembrane region" description="Helical" evidence="1">
    <location>
        <begin position="39"/>
        <end position="56"/>
    </location>
</feature>